<name>A0ACC2K1K9_9PEZI</name>
<organism evidence="1 2">
    <name type="scientific">Lasiodiplodia mahajangana</name>
    <dbReference type="NCBI Taxonomy" id="1108764"/>
    <lineage>
        <taxon>Eukaryota</taxon>
        <taxon>Fungi</taxon>
        <taxon>Dikarya</taxon>
        <taxon>Ascomycota</taxon>
        <taxon>Pezizomycotina</taxon>
        <taxon>Dothideomycetes</taxon>
        <taxon>Dothideomycetes incertae sedis</taxon>
        <taxon>Botryosphaeriales</taxon>
        <taxon>Botryosphaeriaceae</taxon>
        <taxon>Lasiodiplodia</taxon>
    </lineage>
</organism>
<sequence length="1083" mass="122744">MIETRSQGASQISIGLEKTQTSVDEAQSAALKAIDESLSRLNRLGVTICRSGYDKFDPRVQKFANTSSDLKLFEPLCARAVKILYPDAHGLLIEYLIRLMIGQYERMSFAKNRQEQLKARREPRAGLPPIPEEQMTDFQGNIRATHSVKVDVNPITANIPQMPIPASQSDLTGVNSHYIRSRSKAPDEASTKRYKTSSIQVSRGNYPQPPAPDVESGIRTCTWCNTPLNRTLSESEWRRHVDQHFKPYSCLSEECSQQHPSYPTFDEWFQHMGLHSRRWNERIYLTSSWVCIVCGCNPDVYKGPRELSSHIEKCHHSDFTSEEIQVISRQSKMEQPRAWNGCLLCHFVIEGHGENAGVVFPKRAKGEVKQGGTKVARNNLSTMNPDPHTPVTALSDSSSDSDDTGSRFIRQHQFEDRSKLVARHIAAHLQTLMLLTLRFADVCSFRSDVDGDVKSDVDERNCSSECDDLRKLSEVASEIDISADIAKEDMSIEEAMDIDTAGAVFVPDTSLDFSDIPRQHDRFIREKGQQLASRVIESARRRTNFLMLHPFLPVSAIDEIITTDIIEAWCPWFQKAFNPTLARQKAERTKKLCAILSLCDKQTITWDLISEGLSDEDLPLSKLHEEGHATDSDILVSHNGKKFESFSKLEGNVAVDFLTKQWLTLAPVFTIQGEHININENNPLPFYGLRKIQSPGLSGTLYRGMLHAAHVTFETPKPEGGVEIAIKHQFLEEDFWKEKRNLEAIQLLHHAQLIRHIATIQRGEDFYIIYPWASGGGLCDFWKKHPDALPARNPEVFMWCFRQMLGLVDALAALHSINCRHGDLKPANILHFGASSDPPLEAIPDGTLVIADVRVSQIHKLPSKLRVDPDENYTTPMYEAPEAEFDRYAPRRRRYDIWSVGCIFMEFAIWLLYGEKAINKFREHRVLNDQYYRRGAFYNCIGEGTAEVTAVIHPDVSNGFEALRNDPRCGKNTALADLIFLISNDLIVIDPGKRMKSKELKERFKIIVEKAEREPDYLIRRTEPPPSTPEIFMPVGPRGIVQDAAAHNRSPHNHHTIKLTRWATVKALLGDYSPTLLHAVVHP</sequence>
<protein>
    <submittedName>
        <fullName evidence="1">Uncharacterized protein</fullName>
    </submittedName>
</protein>
<accession>A0ACC2K1K9</accession>
<keyword evidence="2" id="KW-1185">Reference proteome</keyword>
<evidence type="ECO:0000313" key="2">
    <source>
        <dbReference type="Proteomes" id="UP001153332"/>
    </source>
</evidence>
<evidence type="ECO:0000313" key="1">
    <source>
        <dbReference type="EMBL" id="KAJ8133555.1"/>
    </source>
</evidence>
<dbReference type="Proteomes" id="UP001153332">
    <property type="component" value="Unassembled WGS sequence"/>
</dbReference>
<proteinExistence type="predicted"/>
<dbReference type="EMBL" id="JAPUUL010000005">
    <property type="protein sequence ID" value="KAJ8133555.1"/>
    <property type="molecule type" value="Genomic_DNA"/>
</dbReference>
<reference evidence="1" key="1">
    <citation type="submission" date="2022-12" db="EMBL/GenBank/DDBJ databases">
        <title>Genome Sequence of Lasiodiplodia mahajangana.</title>
        <authorList>
            <person name="Buettner E."/>
        </authorList>
    </citation>
    <scope>NUCLEOTIDE SEQUENCE</scope>
    <source>
        <strain evidence="1">VT137</strain>
    </source>
</reference>
<gene>
    <name evidence="1" type="ORF">O1611_g67</name>
</gene>
<comment type="caution">
    <text evidence="1">The sequence shown here is derived from an EMBL/GenBank/DDBJ whole genome shotgun (WGS) entry which is preliminary data.</text>
</comment>